<comment type="caution">
    <text evidence="2">The sequence shown here is derived from an EMBL/GenBank/DDBJ whole genome shotgun (WGS) entry which is preliminary data.</text>
</comment>
<dbReference type="Gene3D" id="3.40.720.10">
    <property type="entry name" value="Alkaline Phosphatase, subunit A"/>
    <property type="match status" value="1"/>
</dbReference>
<dbReference type="EMBL" id="VUJU01002078">
    <property type="protein sequence ID" value="KAF0762668.1"/>
    <property type="molecule type" value="Genomic_DNA"/>
</dbReference>
<reference evidence="2 3" key="1">
    <citation type="submission" date="2019-08" db="EMBL/GenBank/DDBJ databases">
        <title>Whole genome of Aphis craccivora.</title>
        <authorList>
            <person name="Voronova N.V."/>
            <person name="Shulinski R.S."/>
            <person name="Bandarenka Y.V."/>
            <person name="Zhorov D.G."/>
            <person name="Warner D."/>
        </authorList>
    </citation>
    <scope>NUCLEOTIDE SEQUENCE [LARGE SCALE GENOMIC DNA]</scope>
    <source>
        <strain evidence="2">180601</strain>
        <tissue evidence="2">Whole Body</tissue>
    </source>
</reference>
<sequence length="170" mass="19321">MCRPPTAAVQCYLIAAICATAGVAAVSRHPVTVVVSFDGFRPDYIRPQMTPTLARFRNASAAPPYMRSAFPTKTFVNHFTMATGMHPESHGVLDNYMFNWNDTTIMHYTYEQFHYDDKVVPIWVRSGRQRNVVVYILIFNFLFDCVPAHSKPSPSKISSRLMSHAVRYVL</sequence>
<dbReference type="Proteomes" id="UP000478052">
    <property type="component" value="Unassembled WGS sequence"/>
</dbReference>
<protein>
    <submittedName>
        <fullName evidence="2">Ectonucleotide pyrophosphatase/phosphodiesterase family member 5-like isoform X1</fullName>
    </submittedName>
</protein>
<proteinExistence type="predicted"/>
<evidence type="ECO:0000256" key="1">
    <source>
        <dbReference type="SAM" id="SignalP"/>
    </source>
</evidence>
<feature type="chain" id="PRO_5026127678" evidence="1">
    <location>
        <begin position="26"/>
        <end position="170"/>
    </location>
</feature>
<dbReference type="GO" id="GO:0016787">
    <property type="term" value="F:hydrolase activity"/>
    <property type="evidence" value="ECO:0007669"/>
    <property type="project" value="UniProtKB-ARBA"/>
</dbReference>
<dbReference type="InterPro" id="IPR002591">
    <property type="entry name" value="Phosphodiest/P_Trfase"/>
</dbReference>
<accession>A0A6G0YX22</accession>
<dbReference type="AlphaFoldDB" id="A0A6G0YX22"/>
<dbReference type="SUPFAM" id="SSF53649">
    <property type="entry name" value="Alkaline phosphatase-like"/>
    <property type="match status" value="1"/>
</dbReference>
<dbReference type="PANTHER" id="PTHR10151:SF120">
    <property type="entry name" value="BIS(5'-ADENOSYL)-TRIPHOSPHATASE"/>
    <property type="match status" value="1"/>
</dbReference>
<dbReference type="InterPro" id="IPR017850">
    <property type="entry name" value="Alkaline_phosphatase_core_sf"/>
</dbReference>
<dbReference type="PANTHER" id="PTHR10151">
    <property type="entry name" value="ECTONUCLEOTIDE PYROPHOSPHATASE/PHOSPHODIESTERASE"/>
    <property type="match status" value="1"/>
</dbReference>
<keyword evidence="1" id="KW-0732">Signal</keyword>
<dbReference type="Pfam" id="PF01663">
    <property type="entry name" value="Phosphodiest"/>
    <property type="match status" value="1"/>
</dbReference>
<name>A0A6G0YX22_APHCR</name>
<evidence type="ECO:0000313" key="2">
    <source>
        <dbReference type="EMBL" id="KAF0762668.1"/>
    </source>
</evidence>
<gene>
    <name evidence="2" type="ORF">FWK35_00015865</name>
</gene>
<dbReference type="OrthoDB" id="415411at2759"/>
<feature type="signal peptide" evidence="1">
    <location>
        <begin position="1"/>
        <end position="25"/>
    </location>
</feature>
<keyword evidence="3" id="KW-1185">Reference proteome</keyword>
<evidence type="ECO:0000313" key="3">
    <source>
        <dbReference type="Proteomes" id="UP000478052"/>
    </source>
</evidence>
<organism evidence="2 3">
    <name type="scientific">Aphis craccivora</name>
    <name type="common">Cowpea aphid</name>
    <dbReference type="NCBI Taxonomy" id="307492"/>
    <lineage>
        <taxon>Eukaryota</taxon>
        <taxon>Metazoa</taxon>
        <taxon>Ecdysozoa</taxon>
        <taxon>Arthropoda</taxon>
        <taxon>Hexapoda</taxon>
        <taxon>Insecta</taxon>
        <taxon>Pterygota</taxon>
        <taxon>Neoptera</taxon>
        <taxon>Paraneoptera</taxon>
        <taxon>Hemiptera</taxon>
        <taxon>Sternorrhyncha</taxon>
        <taxon>Aphidomorpha</taxon>
        <taxon>Aphidoidea</taxon>
        <taxon>Aphididae</taxon>
        <taxon>Aphidini</taxon>
        <taxon>Aphis</taxon>
        <taxon>Aphis</taxon>
    </lineage>
</organism>